<dbReference type="PROSITE" id="PS51462">
    <property type="entry name" value="NUDIX"/>
    <property type="match status" value="1"/>
</dbReference>
<dbReference type="EMBL" id="JACCBX010000002">
    <property type="protein sequence ID" value="NYE04210.1"/>
    <property type="molecule type" value="Genomic_DNA"/>
</dbReference>
<dbReference type="PANTHER" id="PTHR12318:SF0">
    <property type="entry name" value="ACYL-COENZYME A DIPHOSPHATASE NUDT19"/>
    <property type="match status" value="1"/>
</dbReference>
<reference evidence="9" key="2">
    <citation type="submission" date="2020-08" db="EMBL/GenBank/DDBJ databases">
        <title>The Agave Microbiome: Exploring the role of microbial communities in plant adaptations to desert environments.</title>
        <authorList>
            <person name="Partida-Martinez L.P."/>
        </authorList>
    </citation>
    <scope>NUCLEOTIDE SEQUENCE [LARGE SCALE GENOMIC DNA]</scope>
    <source>
        <strain evidence="9">AT2.8</strain>
    </source>
</reference>
<dbReference type="AlphaFoldDB" id="A0A852T639"/>
<dbReference type="GO" id="GO:0046872">
    <property type="term" value="F:metal ion binding"/>
    <property type="evidence" value="ECO:0007669"/>
    <property type="project" value="UniProtKB-KW"/>
</dbReference>
<feature type="domain" description="Nudix hydrolase" evidence="7">
    <location>
        <begin position="78"/>
        <end position="270"/>
    </location>
</feature>
<keyword evidence="4" id="KW-0378">Hydrolase</keyword>
<dbReference type="GO" id="GO:0016818">
    <property type="term" value="F:hydrolase activity, acting on acid anhydrides, in phosphorus-containing anhydrides"/>
    <property type="evidence" value="ECO:0007669"/>
    <property type="project" value="InterPro"/>
</dbReference>
<comment type="caution">
    <text evidence="8">The sequence shown here is derived from an EMBL/GenBank/DDBJ whole genome shotgun (WGS) entry which is preliminary data.</text>
</comment>
<reference evidence="9" key="1">
    <citation type="submission" date="2020-07" db="EMBL/GenBank/DDBJ databases">
        <authorList>
            <person name="Partida-Martinez L."/>
            <person name="Huntemann M."/>
            <person name="Clum A."/>
            <person name="Wang J."/>
            <person name="Palaniappan K."/>
            <person name="Ritter S."/>
            <person name="Chen I.-M."/>
            <person name="Stamatis D."/>
            <person name="Reddy T."/>
            <person name="O'Malley R."/>
            <person name="Daum C."/>
            <person name="Shapiro N."/>
            <person name="Ivanova N."/>
            <person name="Kyrpides N."/>
            <person name="Woyke T."/>
        </authorList>
    </citation>
    <scope>NUCLEOTIDE SEQUENCE [LARGE SCALE GENOMIC DNA]</scope>
    <source>
        <strain evidence="9">AT2.8</strain>
    </source>
</reference>
<dbReference type="CDD" id="cd18870">
    <property type="entry name" value="NUDIX_AcylCoAdiphos_Nudt19"/>
    <property type="match status" value="1"/>
</dbReference>
<name>A0A852T639_9BACI</name>
<protein>
    <submittedName>
        <fullName evidence="8">8-oxo-dGTP pyrophosphatase MutT (NUDIX family)</fullName>
    </submittedName>
</protein>
<dbReference type="Proteomes" id="UP000548423">
    <property type="component" value="Unassembled WGS sequence"/>
</dbReference>
<dbReference type="InterPro" id="IPR000086">
    <property type="entry name" value="NUDIX_hydrolase_dom"/>
</dbReference>
<evidence type="ECO:0000256" key="3">
    <source>
        <dbReference type="ARBA" id="ARBA00022723"/>
    </source>
</evidence>
<evidence type="ECO:0000313" key="9">
    <source>
        <dbReference type="Proteomes" id="UP000548423"/>
    </source>
</evidence>
<gene>
    <name evidence="8" type="ORF">F4694_000954</name>
</gene>
<dbReference type="Pfam" id="PF00293">
    <property type="entry name" value="NUDIX"/>
    <property type="match status" value="1"/>
</dbReference>
<evidence type="ECO:0000256" key="2">
    <source>
        <dbReference type="ARBA" id="ARBA00001946"/>
    </source>
</evidence>
<evidence type="ECO:0000256" key="5">
    <source>
        <dbReference type="ARBA" id="ARBA00022842"/>
    </source>
</evidence>
<keyword evidence="5" id="KW-0460">Magnesium</keyword>
<dbReference type="InterPro" id="IPR015797">
    <property type="entry name" value="NUDIX_hydrolase-like_dom_sf"/>
</dbReference>
<keyword evidence="3" id="KW-0479">Metal-binding</keyword>
<evidence type="ECO:0000259" key="7">
    <source>
        <dbReference type="PROSITE" id="PS51462"/>
    </source>
</evidence>
<accession>A0A852T639</accession>
<evidence type="ECO:0000256" key="6">
    <source>
        <dbReference type="ARBA" id="ARBA00023211"/>
    </source>
</evidence>
<evidence type="ECO:0000256" key="1">
    <source>
        <dbReference type="ARBA" id="ARBA00001936"/>
    </source>
</evidence>
<dbReference type="SUPFAM" id="SSF55811">
    <property type="entry name" value="Nudix"/>
    <property type="match status" value="1"/>
</dbReference>
<dbReference type="Gene3D" id="3.90.79.10">
    <property type="entry name" value="Nucleoside Triphosphate Pyrophosphohydrolase"/>
    <property type="match status" value="1"/>
</dbReference>
<evidence type="ECO:0000313" key="8">
    <source>
        <dbReference type="EMBL" id="NYE04210.1"/>
    </source>
</evidence>
<comment type="cofactor">
    <cofactor evidence="2">
        <name>Mg(2+)</name>
        <dbReference type="ChEBI" id="CHEBI:18420"/>
    </cofactor>
</comment>
<dbReference type="PANTHER" id="PTHR12318">
    <property type="entry name" value="TESTOSTERONE-REGULATED PROTEIN RP2"/>
    <property type="match status" value="1"/>
</dbReference>
<evidence type="ECO:0000256" key="4">
    <source>
        <dbReference type="ARBA" id="ARBA00022801"/>
    </source>
</evidence>
<keyword evidence="6" id="KW-0464">Manganese</keyword>
<organism evidence="8 9">
    <name type="scientific">Neobacillus niacini</name>
    <dbReference type="NCBI Taxonomy" id="86668"/>
    <lineage>
        <taxon>Bacteria</taxon>
        <taxon>Bacillati</taxon>
        <taxon>Bacillota</taxon>
        <taxon>Bacilli</taxon>
        <taxon>Bacillales</taxon>
        <taxon>Bacillaceae</taxon>
        <taxon>Neobacillus</taxon>
    </lineage>
</organism>
<dbReference type="InterPro" id="IPR039121">
    <property type="entry name" value="NUDT19"/>
</dbReference>
<comment type="cofactor">
    <cofactor evidence="1">
        <name>Mn(2+)</name>
        <dbReference type="ChEBI" id="CHEBI:29035"/>
    </cofactor>
</comment>
<sequence length="300" mass="33751">MAGVDEELTNITRGGNAMTLEEVIAESGLQGFDVNEEVLDMEYINKKNPTELLPQGKVKKDLIQNRMDLKIGTLMAATPKPAATVVLMDELSRVYLTKRPVTMKFMGGFHVFPGGAVESHDLLVENDYIKSDEVHLSISLSHYIAAARELFEEVGILLGNTTDGFPVLLPKEKEMKYRNDLVSGEIPFVRVLEQERVYFDPRCLTYIGQITTPEESPIRFDTRFFLAKLPPGQSPEPDEKEIDGASWFKPEEALTAFRHKKIKLAPPTILTLQAIIDFQKSGVLKMSVTREDLIKLLKEL</sequence>
<proteinExistence type="predicted"/>